<dbReference type="STRING" id="4232.A0A251VPR4"/>
<sequence>MLKPRYIRSSEVTTKVGPVAYRLKLPEQLAGIHYTFHVSNLRRCLVDETQQIPLEEVHVDEKLNFIEEPLQIEDKKIKKLGKKEIPWTRLYMGIRKRNEKRCDVMGMVLCRFTVKMMAVAWILDEYSKFHGYLHVVIEKPIDLGGSLGRDFATRRGVLFEQKPFLMIKKRVCEQCFHDWTELNIKPDALLGFGNVGSLVTQLIHETSGKVVVVSDMNGEIKDKNGIYILSLIKHVEEHRGVKGFSVQLQ</sequence>
<dbReference type="PANTHER" id="PTHR46148:SF57">
    <property type="entry name" value="OS12G0499874 PROTEIN"/>
    <property type="match status" value="1"/>
</dbReference>
<dbReference type="PRINTS" id="PR00082">
    <property type="entry name" value="GLFDHDRGNASE"/>
</dbReference>
<dbReference type="GO" id="GO:0016491">
    <property type="term" value="F:oxidoreductase activity"/>
    <property type="evidence" value="ECO:0007669"/>
    <property type="project" value="UniProtKB-KW"/>
</dbReference>
<dbReference type="EMBL" id="CM007890">
    <property type="protein sequence ID" value="OTG37103.1"/>
    <property type="molecule type" value="Genomic_DNA"/>
</dbReference>
<dbReference type="GO" id="GO:0006520">
    <property type="term" value="P:amino acid metabolic process"/>
    <property type="evidence" value="ECO:0007669"/>
    <property type="project" value="InterPro"/>
</dbReference>
<dbReference type="InterPro" id="IPR036291">
    <property type="entry name" value="NAD(P)-bd_dom_sf"/>
</dbReference>
<dbReference type="Pfam" id="PF00208">
    <property type="entry name" value="ELFV_dehydrog"/>
    <property type="match status" value="1"/>
</dbReference>
<dbReference type="PANTHER" id="PTHR46148">
    <property type="entry name" value="CHROMO DOMAIN-CONTAINING PROTEIN"/>
    <property type="match status" value="1"/>
</dbReference>
<feature type="domain" description="Tf2-1-like SH3-like" evidence="3">
    <location>
        <begin position="2"/>
        <end position="44"/>
    </location>
</feature>
<dbReference type="SUPFAM" id="SSF51735">
    <property type="entry name" value="NAD(P)-binding Rossmann-fold domains"/>
    <property type="match status" value="1"/>
</dbReference>
<dbReference type="InterPro" id="IPR056924">
    <property type="entry name" value="SH3_Tf2-1"/>
</dbReference>
<dbReference type="InParanoid" id="A0A251VPR4"/>
<dbReference type="Gene3D" id="3.40.50.720">
    <property type="entry name" value="NAD(P)-binding Rossmann-like Domain"/>
    <property type="match status" value="1"/>
</dbReference>
<proteinExistence type="inferred from homology"/>
<evidence type="ECO:0000256" key="1">
    <source>
        <dbReference type="RuleBase" id="RU004417"/>
    </source>
</evidence>
<dbReference type="InterPro" id="IPR006096">
    <property type="entry name" value="Glu/Leu/Phe/Val/Trp_DH_C"/>
</dbReference>
<dbReference type="Proteomes" id="UP000215914">
    <property type="component" value="Chromosome 1"/>
</dbReference>
<evidence type="ECO:0000313" key="5">
    <source>
        <dbReference type="Proteomes" id="UP000215914"/>
    </source>
</evidence>
<accession>A0A251VPR4</accession>
<keyword evidence="1" id="KW-0560">Oxidoreductase</keyword>
<dbReference type="Pfam" id="PF24626">
    <property type="entry name" value="SH3_Tf2-1"/>
    <property type="match status" value="1"/>
</dbReference>
<feature type="domain" description="Glutamate/phenylalanine/leucine/valine/L-tryptophan dehydrogenase C-terminal" evidence="2">
    <location>
        <begin position="144"/>
        <end position="245"/>
    </location>
</feature>
<organism evidence="4 5">
    <name type="scientific">Helianthus annuus</name>
    <name type="common">Common sunflower</name>
    <dbReference type="NCBI Taxonomy" id="4232"/>
    <lineage>
        <taxon>Eukaryota</taxon>
        <taxon>Viridiplantae</taxon>
        <taxon>Streptophyta</taxon>
        <taxon>Embryophyta</taxon>
        <taxon>Tracheophyta</taxon>
        <taxon>Spermatophyta</taxon>
        <taxon>Magnoliopsida</taxon>
        <taxon>eudicotyledons</taxon>
        <taxon>Gunneridae</taxon>
        <taxon>Pentapetalae</taxon>
        <taxon>asterids</taxon>
        <taxon>campanulids</taxon>
        <taxon>Asterales</taxon>
        <taxon>Asteraceae</taxon>
        <taxon>Asteroideae</taxon>
        <taxon>Heliantheae alliance</taxon>
        <taxon>Heliantheae</taxon>
        <taxon>Helianthus</taxon>
    </lineage>
</organism>
<gene>
    <name evidence="4" type="ORF">HannXRQ_Chr01g0015171</name>
</gene>
<evidence type="ECO:0000259" key="3">
    <source>
        <dbReference type="Pfam" id="PF24626"/>
    </source>
</evidence>
<evidence type="ECO:0000313" key="4">
    <source>
        <dbReference type="EMBL" id="OTG37103.1"/>
    </source>
</evidence>
<dbReference type="InterPro" id="IPR006095">
    <property type="entry name" value="Glu/Leu/Phe/Val/Trp_DH"/>
</dbReference>
<name>A0A251VPR4_HELAN</name>
<keyword evidence="5" id="KW-1185">Reference proteome</keyword>
<reference evidence="5" key="1">
    <citation type="journal article" date="2017" name="Nature">
        <title>The sunflower genome provides insights into oil metabolism, flowering and Asterid evolution.</title>
        <authorList>
            <person name="Badouin H."/>
            <person name="Gouzy J."/>
            <person name="Grassa C.J."/>
            <person name="Murat F."/>
            <person name="Staton S.E."/>
            <person name="Cottret L."/>
            <person name="Lelandais-Briere C."/>
            <person name="Owens G.L."/>
            <person name="Carrere S."/>
            <person name="Mayjonade B."/>
            <person name="Legrand L."/>
            <person name="Gill N."/>
            <person name="Kane N.C."/>
            <person name="Bowers J.E."/>
            <person name="Hubner S."/>
            <person name="Bellec A."/>
            <person name="Berard A."/>
            <person name="Berges H."/>
            <person name="Blanchet N."/>
            <person name="Boniface M.C."/>
            <person name="Brunel D."/>
            <person name="Catrice O."/>
            <person name="Chaidir N."/>
            <person name="Claudel C."/>
            <person name="Donnadieu C."/>
            <person name="Faraut T."/>
            <person name="Fievet G."/>
            <person name="Helmstetter N."/>
            <person name="King M."/>
            <person name="Knapp S.J."/>
            <person name="Lai Z."/>
            <person name="Le Paslier M.C."/>
            <person name="Lippi Y."/>
            <person name="Lorenzon L."/>
            <person name="Mandel J.R."/>
            <person name="Marage G."/>
            <person name="Marchand G."/>
            <person name="Marquand E."/>
            <person name="Bret-Mestries E."/>
            <person name="Morien E."/>
            <person name="Nambeesan S."/>
            <person name="Nguyen T."/>
            <person name="Pegot-Espagnet P."/>
            <person name="Pouilly N."/>
            <person name="Raftis F."/>
            <person name="Sallet E."/>
            <person name="Schiex T."/>
            <person name="Thomas J."/>
            <person name="Vandecasteele C."/>
            <person name="Vares D."/>
            <person name="Vear F."/>
            <person name="Vautrin S."/>
            <person name="Crespi M."/>
            <person name="Mangin B."/>
            <person name="Burke J.M."/>
            <person name="Salse J."/>
            <person name="Munos S."/>
            <person name="Vincourt P."/>
            <person name="Rieseberg L.H."/>
            <person name="Langlade N.B."/>
        </authorList>
    </citation>
    <scope>NUCLEOTIDE SEQUENCE [LARGE SCALE GENOMIC DNA]</scope>
    <source>
        <strain evidence="5">cv. SF193</strain>
    </source>
</reference>
<protein>
    <submittedName>
        <fullName evidence="4">Putative glutamate/phenylalanine/leucine/valine dehydrogenase, NAD(P)-binding domain protein</fullName>
    </submittedName>
</protein>
<dbReference type="AlphaFoldDB" id="A0A251VPR4"/>
<evidence type="ECO:0000259" key="2">
    <source>
        <dbReference type="Pfam" id="PF00208"/>
    </source>
</evidence>
<comment type="similarity">
    <text evidence="1">Belongs to the Glu/Leu/Phe/Val dehydrogenases family.</text>
</comment>